<proteinExistence type="predicted"/>
<comment type="caution">
    <text evidence="2">The sequence shown here is derived from an EMBL/GenBank/DDBJ whole genome shotgun (WGS) entry which is preliminary data.</text>
</comment>
<evidence type="ECO:0000259" key="1">
    <source>
        <dbReference type="Pfam" id="PF03372"/>
    </source>
</evidence>
<feature type="domain" description="Endonuclease/exonuclease/phosphatase" evidence="1">
    <location>
        <begin position="78"/>
        <end position="224"/>
    </location>
</feature>
<evidence type="ECO:0000313" key="2">
    <source>
        <dbReference type="EMBL" id="TGY36541.1"/>
    </source>
</evidence>
<evidence type="ECO:0000313" key="3">
    <source>
        <dbReference type="Proteomes" id="UP000306631"/>
    </source>
</evidence>
<dbReference type="Pfam" id="PF03372">
    <property type="entry name" value="Exo_endo_phos"/>
    <property type="match status" value="1"/>
</dbReference>
<dbReference type="GO" id="GO:0004519">
    <property type="term" value="F:endonuclease activity"/>
    <property type="evidence" value="ECO:0007669"/>
    <property type="project" value="UniProtKB-KW"/>
</dbReference>
<protein>
    <submittedName>
        <fullName evidence="2">Endonuclease/exonuclease/phosphatase family protein</fullName>
    </submittedName>
</protein>
<dbReference type="GO" id="GO:0004527">
    <property type="term" value="F:exonuclease activity"/>
    <property type="evidence" value="ECO:0007669"/>
    <property type="project" value="UniProtKB-KW"/>
</dbReference>
<accession>A0A4S2D6T0</accession>
<keyword evidence="2" id="KW-0540">Nuclease</keyword>
<reference evidence="2 3" key="1">
    <citation type="submission" date="2019-04" db="EMBL/GenBank/DDBJ databases">
        <title>Microbes associate with the intestines of laboratory mice.</title>
        <authorList>
            <person name="Navarre W."/>
            <person name="Wong E."/>
            <person name="Huang K."/>
            <person name="Tropini C."/>
            <person name="Ng K."/>
            <person name="Yu B."/>
        </authorList>
    </citation>
    <scope>NUCLEOTIDE SEQUENCE [LARGE SCALE GENOMIC DNA]</scope>
    <source>
        <strain evidence="2 3">NM62_B4-13</strain>
    </source>
</reference>
<dbReference type="InterPro" id="IPR036691">
    <property type="entry name" value="Endo/exonu/phosph_ase_sf"/>
</dbReference>
<dbReference type="PANTHER" id="PTHR14859">
    <property type="entry name" value="CALCOFLUOR WHITE HYPERSENSITIVE PROTEIN PRECURSOR"/>
    <property type="match status" value="1"/>
</dbReference>
<dbReference type="EMBL" id="SRYW01000002">
    <property type="protein sequence ID" value="TGY36541.1"/>
    <property type="molecule type" value="Genomic_DNA"/>
</dbReference>
<keyword evidence="2" id="KW-0255">Endonuclease</keyword>
<dbReference type="Gene3D" id="3.60.10.10">
    <property type="entry name" value="Endonuclease/exonuclease/phosphatase"/>
    <property type="match status" value="1"/>
</dbReference>
<dbReference type="GO" id="GO:0006506">
    <property type="term" value="P:GPI anchor biosynthetic process"/>
    <property type="evidence" value="ECO:0007669"/>
    <property type="project" value="TreeGrafter"/>
</dbReference>
<gene>
    <name evidence="2" type="ORF">E5352_03345</name>
</gene>
<dbReference type="PANTHER" id="PTHR14859:SF15">
    <property type="entry name" value="ENDONUCLEASE_EXONUCLEASE_PHOSPHATASE DOMAIN-CONTAINING PROTEIN"/>
    <property type="match status" value="1"/>
</dbReference>
<dbReference type="SUPFAM" id="SSF56219">
    <property type="entry name" value="DNase I-like"/>
    <property type="match status" value="1"/>
</dbReference>
<dbReference type="AlphaFoldDB" id="A0A4S2D6T0"/>
<sequence>MAGQWRQTLPEVTRRRRTKRKLIVMCMTSTAVLGRWPGWVLLLALVVSAPAASARQAEGTRPHLLKIATLELPVADDGQWQQRREQVLQLLESLQPDVIAVQRVLQSQGRNPACWLATRLRYSCDFVTADPPSQGLRHGSAMLTRLPVTEDGVTLLHPPGQFSAAGMMRVKVQEELVNIYIARLRPDPDEPDVRRHQTSDLMTWIGATSDGLPSLIAGDFSAEAGELVRSTPGFQPARKNPGERVDPPSMAGAARGHGLDVLFQVKHFDGLRQENVKLPAAEGETGALRLGVMATLRLQGETL</sequence>
<organism evidence="2 3">
    <name type="scientific">Stenotrophomonas maltophilia</name>
    <name type="common">Pseudomonas maltophilia</name>
    <name type="synonym">Xanthomonas maltophilia</name>
    <dbReference type="NCBI Taxonomy" id="40324"/>
    <lineage>
        <taxon>Bacteria</taxon>
        <taxon>Pseudomonadati</taxon>
        <taxon>Pseudomonadota</taxon>
        <taxon>Gammaproteobacteria</taxon>
        <taxon>Lysobacterales</taxon>
        <taxon>Lysobacteraceae</taxon>
        <taxon>Stenotrophomonas</taxon>
        <taxon>Stenotrophomonas maltophilia group</taxon>
    </lineage>
</organism>
<keyword evidence="2" id="KW-0269">Exonuclease</keyword>
<dbReference type="GO" id="GO:0016020">
    <property type="term" value="C:membrane"/>
    <property type="evidence" value="ECO:0007669"/>
    <property type="project" value="GOC"/>
</dbReference>
<dbReference type="InterPro" id="IPR051916">
    <property type="entry name" value="GPI-anchor_lipid_remodeler"/>
</dbReference>
<name>A0A4S2D6T0_STEMA</name>
<dbReference type="OrthoDB" id="9793162at2"/>
<dbReference type="InterPro" id="IPR005135">
    <property type="entry name" value="Endo/exonuclease/phosphatase"/>
</dbReference>
<dbReference type="Proteomes" id="UP000306631">
    <property type="component" value="Unassembled WGS sequence"/>
</dbReference>
<keyword evidence="2" id="KW-0378">Hydrolase</keyword>